<organism evidence="1 2">
    <name type="scientific">Spirosoma agri</name>
    <dbReference type="NCBI Taxonomy" id="1987381"/>
    <lineage>
        <taxon>Bacteria</taxon>
        <taxon>Pseudomonadati</taxon>
        <taxon>Bacteroidota</taxon>
        <taxon>Cytophagia</taxon>
        <taxon>Cytophagales</taxon>
        <taxon>Cytophagaceae</taxon>
        <taxon>Spirosoma</taxon>
    </lineage>
</organism>
<name>A0A6M0II92_9BACT</name>
<evidence type="ECO:0000313" key="2">
    <source>
        <dbReference type="Proteomes" id="UP000477386"/>
    </source>
</evidence>
<reference evidence="1 2" key="1">
    <citation type="submission" date="2020-02" db="EMBL/GenBank/DDBJ databases">
        <title>Draft genome sequence of two Spirosoma agri KCTC 52727 and Spirosoma terrae KCTC 52035.</title>
        <authorList>
            <person name="Rojas J."/>
            <person name="Ambika Manirajan B."/>
            <person name="Ratering S."/>
            <person name="Suarez C."/>
            <person name="Schnell S."/>
        </authorList>
    </citation>
    <scope>NUCLEOTIDE SEQUENCE [LARGE SCALE GENOMIC DNA]</scope>
    <source>
        <strain evidence="1 2">KCTC 52727</strain>
    </source>
</reference>
<dbReference type="Proteomes" id="UP000477386">
    <property type="component" value="Unassembled WGS sequence"/>
</dbReference>
<dbReference type="EMBL" id="JAAGNZ010000001">
    <property type="protein sequence ID" value="NEU67948.1"/>
    <property type="molecule type" value="Genomic_DNA"/>
</dbReference>
<dbReference type="RefSeq" id="WP_164038940.1">
    <property type="nucleotide sequence ID" value="NZ_JAAGNZ010000001.1"/>
</dbReference>
<sequence>MEDGLYFLGQWVAEIDVVINKQVNDLQTPVSLQTTYANSFTLPDTGSIRALLQNAEQVDSGGRDPYRLIPFKVIEEGEVIHSGMASLQTFQGGWKVLLAGPASDLTSQLADLKLSDLDLSRYDHPWTLESVSRFAGKTDGIIYPLIDNGSMDGGVFAQDTICPAPYLSTLIRQMLKQCGYKPKGDWLTDPFIRRIFLPFVNERPTNHDDEWVRDRYARVAVPDNPDPIVLKNGHPIDLLLPFSVDDKPLDGFEDGKLDRYKADRAAYVCIEAMRVKVMSSVTFASLIRYGAPEIRLIVERNGNNVGEAYWSEAGYLDHLDYPDVLTLDTSVDCRAGDELCIRLQGNSKTDISSYGVYFSRTLPEMWASFEPDPAIHQGDTWVIGPNLPDMTCGDLFRSLALMCSATYDIDEVAKTVELKTLNSVFANEINATDLSSCIEESNEPEVSVVLQPYGQRNLLKWRALEEKIYAGYGDGVIGCDAKNIPLETTLFEMPFSAVVPSTNNVPGFGSPPFIETRSVTGSGSNLQVSSKSTAPRLLLAEPSKPINATVNEVTPDLITVKTVIQLTPCWWHARQQPIKLSENNFSLAFDRPAGLTSLEKTIIQQYFGGLRRILLRPRQLTVPAYLKPWQFASLDMYAPVRLRAVRAGSIDLNDGYYYLNKVSNYQPGIPCSLILIAY</sequence>
<gene>
    <name evidence="1" type="ORF">GK091_13740</name>
</gene>
<proteinExistence type="predicted"/>
<keyword evidence="2" id="KW-1185">Reference proteome</keyword>
<accession>A0A6M0II92</accession>
<evidence type="ECO:0000313" key="1">
    <source>
        <dbReference type="EMBL" id="NEU67948.1"/>
    </source>
</evidence>
<comment type="caution">
    <text evidence="1">The sequence shown here is derived from an EMBL/GenBank/DDBJ whole genome shotgun (WGS) entry which is preliminary data.</text>
</comment>
<protein>
    <submittedName>
        <fullName evidence="1">Uncharacterized protein</fullName>
    </submittedName>
</protein>
<dbReference type="AlphaFoldDB" id="A0A6M0II92"/>